<reference evidence="1 2" key="1">
    <citation type="journal article" date="2020" name="G3 (Bethesda)">
        <title>Improved Reference Genome for Cyclotella cryptica CCMP332, a Model for Cell Wall Morphogenesis, Salinity Adaptation, and Lipid Production in Diatoms (Bacillariophyta).</title>
        <authorList>
            <person name="Roberts W.R."/>
            <person name="Downey K.M."/>
            <person name="Ruck E.C."/>
            <person name="Traller J.C."/>
            <person name="Alverson A.J."/>
        </authorList>
    </citation>
    <scope>NUCLEOTIDE SEQUENCE [LARGE SCALE GENOMIC DNA]</scope>
    <source>
        <strain evidence="1 2">CCMP332</strain>
    </source>
</reference>
<evidence type="ECO:0000313" key="2">
    <source>
        <dbReference type="Proteomes" id="UP001516023"/>
    </source>
</evidence>
<dbReference type="EMBL" id="JABMIG020000067">
    <property type="protein sequence ID" value="KAL3795943.1"/>
    <property type="molecule type" value="Genomic_DNA"/>
</dbReference>
<name>A0ABD3Q712_9STRA</name>
<keyword evidence="2" id="KW-1185">Reference proteome</keyword>
<accession>A0ABD3Q712</accession>
<dbReference type="AlphaFoldDB" id="A0ABD3Q712"/>
<dbReference type="Proteomes" id="UP001516023">
    <property type="component" value="Unassembled WGS sequence"/>
</dbReference>
<organism evidence="1 2">
    <name type="scientific">Cyclotella cryptica</name>
    <dbReference type="NCBI Taxonomy" id="29204"/>
    <lineage>
        <taxon>Eukaryota</taxon>
        <taxon>Sar</taxon>
        <taxon>Stramenopiles</taxon>
        <taxon>Ochrophyta</taxon>
        <taxon>Bacillariophyta</taxon>
        <taxon>Coscinodiscophyceae</taxon>
        <taxon>Thalassiosirophycidae</taxon>
        <taxon>Stephanodiscales</taxon>
        <taxon>Stephanodiscaceae</taxon>
        <taxon>Cyclotella</taxon>
    </lineage>
</organism>
<proteinExistence type="predicted"/>
<comment type="caution">
    <text evidence="1">The sequence shown here is derived from an EMBL/GenBank/DDBJ whole genome shotgun (WGS) entry which is preliminary data.</text>
</comment>
<sequence>MEKRERRRRMRGGLFELFDSIVEKAPQNDPRKYQVELRLTGRALRHSMSLRVSTLKGFMKAQKYAINWNKP</sequence>
<protein>
    <submittedName>
        <fullName evidence="1">Uncharacterized protein</fullName>
    </submittedName>
</protein>
<evidence type="ECO:0000313" key="1">
    <source>
        <dbReference type="EMBL" id="KAL3795943.1"/>
    </source>
</evidence>
<gene>
    <name evidence="1" type="ORF">HJC23_002214</name>
</gene>